<evidence type="ECO:0000256" key="3">
    <source>
        <dbReference type="PROSITE-ProRule" id="PRU00221"/>
    </source>
</evidence>
<feature type="repeat" description="WD" evidence="3">
    <location>
        <begin position="619"/>
        <end position="660"/>
    </location>
</feature>
<name>A0A6A6VBJ3_9PLEO</name>
<evidence type="ECO:0000259" key="5">
    <source>
        <dbReference type="Pfam" id="PF04192"/>
    </source>
</evidence>
<keyword evidence="1 3" id="KW-0853">WD repeat</keyword>
<evidence type="ECO:0000256" key="1">
    <source>
        <dbReference type="ARBA" id="ARBA00022574"/>
    </source>
</evidence>
<dbReference type="PROSITE" id="PS00678">
    <property type="entry name" value="WD_REPEATS_1"/>
    <property type="match status" value="1"/>
</dbReference>
<gene>
    <name evidence="7" type="ORF">M011DRAFT_485842</name>
</gene>
<dbReference type="InterPro" id="IPR001680">
    <property type="entry name" value="WD40_rpt"/>
</dbReference>
<dbReference type="InterPro" id="IPR011047">
    <property type="entry name" value="Quinoprotein_ADH-like_sf"/>
</dbReference>
<dbReference type="Pfam" id="PF25168">
    <property type="entry name" value="Beta-prop_WDR36-Utp21_2nd"/>
    <property type="match status" value="1"/>
</dbReference>
<reference evidence="7" key="1">
    <citation type="journal article" date="2020" name="Stud. Mycol.">
        <title>101 Dothideomycetes genomes: a test case for predicting lifestyles and emergence of pathogens.</title>
        <authorList>
            <person name="Haridas S."/>
            <person name="Albert R."/>
            <person name="Binder M."/>
            <person name="Bloem J."/>
            <person name="Labutti K."/>
            <person name="Salamov A."/>
            <person name="Andreopoulos B."/>
            <person name="Baker S."/>
            <person name="Barry K."/>
            <person name="Bills G."/>
            <person name="Bluhm B."/>
            <person name="Cannon C."/>
            <person name="Castanera R."/>
            <person name="Culley D."/>
            <person name="Daum C."/>
            <person name="Ezra D."/>
            <person name="Gonzalez J."/>
            <person name="Henrissat B."/>
            <person name="Kuo A."/>
            <person name="Liang C."/>
            <person name="Lipzen A."/>
            <person name="Lutzoni F."/>
            <person name="Magnuson J."/>
            <person name="Mondo S."/>
            <person name="Nolan M."/>
            <person name="Ohm R."/>
            <person name="Pangilinan J."/>
            <person name="Park H.-J."/>
            <person name="Ramirez L."/>
            <person name="Alfaro M."/>
            <person name="Sun H."/>
            <person name="Tritt A."/>
            <person name="Yoshinaga Y."/>
            <person name="Zwiers L.-H."/>
            <person name="Turgeon B."/>
            <person name="Goodwin S."/>
            <person name="Spatafora J."/>
            <person name="Crous P."/>
            <person name="Grigoriev I."/>
        </authorList>
    </citation>
    <scope>NUCLEOTIDE SEQUENCE</scope>
    <source>
        <strain evidence="7">CBS 119925</strain>
    </source>
</reference>
<dbReference type="AlphaFoldDB" id="A0A6A6VBJ3"/>
<dbReference type="PROSITE" id="PS50082">
    <property type="entry name" value="WD_REPEATS_2"/>
    <property type="match status" value="3"/>
</dbReference>
<dbReference type="Gene3D" id="2.130.10.10">
    <property type="entry name" value="YVTN repeat-like/Quinoprotein amine dehydrogenase"/>
    <property type="match status" value="2"/>
</dbReference>
<dbReference type="GO" id="GO:0032040">
    <property type="term" value="C:small-subunit processome"/>
    <property type="evidence" value="ECO:0007669"/>
    <property type="project" value="InterPro"/>
</dbReference>
<dbReference type="OrthoDB" id="10250769at2759"/>
<feature type="domain" description="WDR36/Utp21 C-terminal" evidence="5">
    <location>
        <begin position="837"/>
        <end position="1046"/>
    </location>
</feature>
<feature type="region of interest" description="Disordered" evidence="4">
    <location>
        <begin position="1"/>
        <end position="21"/>
    </location>
</feature>
<organism evidence="7 8">
    <name type="scientific">Sporormia fimetaria CBS 119925</name>
    <dbReference type="NCBI Taxonomy" id="1340428"/>
    <lineage>
        <taxon>Eukaryota</taxon>
        <taxon>Fungi</taxon>
        <taxon>Dikarya</taxon>
        <taxon>Ascomycota</taxon>
        <taxon>Pezizomycotina</taxon>
        <taxon>Dothideomycetes</taxon>
        <taxon>Pleosporomycetidae</taxon>
        <taxon>Pleosporales</taxon>
        <taxon>Sporormiaceae</taxon>
        <taxon>Sporormia</taxon>
    </lineage>
</organism>
<feature type="compositionally biased region" description="Polar residues" evidence="4">
    <location>
        <begin position="885"/>
        <end position="897"/>
    </location>
</feature>
<dbReference type="PANTHER" id="PTHR22840:SF12">
    <property type="entry name" value="WD REPEAT-CONTAINING PROTEIN 36"/>
    <property type="match status" value="1"/>
</dbReference>
<dbReference type="InterPro" id="IPR007319">
    <property type="entry name" value="WDR36/Utp21_C"/>
</dbReference>
<dbReference type="Pfam" id="PF04192">
    <property type="entry name" value="Utp21"/>
    <property type="match status" value="1"/>
</dbReference>
<dbReference type="Pfam" id="PF25171">
    <property type="entry name" value="Beta-prop_WDR36-Utp21_1st"/>
    <property type="match status" value="1"/>
</dbReference>
<feature type="region of interest" description="Disordered" evidence="4">
    <location>
        <begin position="869"/>
        <end position="916"/>
    </location>
</feature>
<evidence type="ECO:0000256" key="2">
    <source>
        <dbReference type="ARBA" id="ARBA00022737"/>
    </source>
</evidence>
<dbReference type="Proteomes" id="UP000799440">
    <property type="component" value="Unassembled WGS sequence"/>
</dbReference>
<proteinExistence type="predicted"/>
<dbReference type="PANTHER" id="PTHR22840">
    <property type="entry name" value="WD REPEAT-CONTAINING PROTEIN 36"/>
    <property type="match status" value="1"/>
</dbReference>
<dbReference type="InterPro" id="IPR019775">
    <property type="entry name" value="WD40_repeat_CS"/>
</dbReference>
<dbReference type="InterPro" id="IPR059157">
    <property type="entry name" value="WDR36-Utp21_N"/>
</dbReference>
<feature type="repeat" description="WD" evidence="3">
    <location>
        <begin position="714"/>
        <end position="748"/>
    </location>
</feature>
<dbReference type="EMBL" id="MU006570">
    <property type="protein sequence ID" value="KAF2747948.1"/>
    <property type="molecule type" value="Genomic_DNA"/>
</dbReference>
<keyword evidence="8" id="KW-1185">Reference proteome</keyword>
<protein>
    <submittedName>
        <fullName evidence="7">Utp21-domain-containing protein</fullName>
    </submittedName>
</protein>
<feature type="repeat" description="WD" evidence="3">
    <location>
        <begin position="199"/>
        <end position="221"/>
    </location>
</feature>
<feature type="domain" description="WDR36/Utp21 N-terminal" evidence="6">
    <location>
        <begin position="67"/>
        <end position="369"/>
    </location>
</feature>
<dbReference type="PROSITE" id="PS50294">
    <property type="entry name" value="WD_REPEATS_REGION"/>
    <property type="match status" value="1"/>
</dbReference>
<keyword evidence="2" id="KW-0677">Repeat</keyword>
<dbReference type="SMART" id="SM00320">
    <property type="entry name" value="WD40"/>
    <property type="match status" value="10"/>
</dbReference>
<dbReference type="InterPro" id="IPR015943">
    <property type="entry name" value="WD40/YVTN_repeat-like_dom_sf"/>
</dbReference>
<dbReference type="SUPFAM" id="SSF50998">
    <property type="entry name" value="Quinoprotein alcohol dehydrogenase-like"/>
    <property type="match status" value="1"/>
</dbReference>
<evidence type="ECO:0000256" key="4">
    <source>
        <dbReference type="SAM" id="MobiDB-lite"/>
    </source>
</evidence>
<dbReference type="GO" id="GO:0034388">
    <property type="term" value="C:Pwp2p-containing subcomplex of 90S preribosome"/>
    <property type="evidence" value="ECO:0007669"/>
    <property type="project" value="TreeGrafter"/>
</dbReference>
<dbReference type="GO" id="GO:0006364">
    <property type="term" value="P:rRNA processing"/>
    <property type="evidence" value="ECO:0007669"/>
    <property type="project" value="InterPro"/>
</dbReference>
<accession>A0A6A6VBJ3</accession>
<evidence type="ECO:0000313" key="8">
    <source>
        <dbReference type="Proteomes" id="UP000799440"/>
    </source>
</evidence>
<evidence type="ECO:0000313" key="7">
    <source>
        <dbReference type="EMBL" id="KAF2747948.1"/>
    </source>
</evidence>
<sequence>MAGPKMGDGASSGPMVKRQRLDASNEQDAAAVVHRSKIFAPFRTVGLVSPTEVPFTSLPLGKTTFQITTSVGRSLQTYDLKKGLNLVFITRPQTPELITATLAWKKLVITAWGGDGAQTSRGIWLFQRGKKVGELELPRGLDENLSQFVAFGEWIVGSCSTRIEVWKASTLEHYTTLRGASSSPLSGGICSMPTYLNKIFVGRQDGSVEIWNLNTAKLLYTFLPPAANFGAVTALQPTPALSLLAIAYASGPVIVHDIRRDKELLRLNTGASAKFAVTSISFRTDGLGAGEDGRSDGIMATSTHNTGDITFWDLNDGGRKVGTLNGAHSPPPSDAGGVGGGISKIEFLPGQSVIVSSGLDNSLKTWIFDETPFSPIPRILHARGGHAAPVSVLRFLPGNADGTEDTGKWIMSGSRDRSLWGWSLRRDGQSTELSQGAVKKKAKNMGLLNVGADAKARAKLEDLKAPPITCLACSLNRDGGMGAMPGVTGIWNNSSKVKGDKKNKTPEVNMTGWESVVTGHAGSSVARTWFWGRKRAGRWTFSTGDGTDVKSVAISPCGTFAVVGSVGGSIDMYNLQSGQHRRRFPARLKPAEAAKLKLQQLEGGDSLGPLSSPKFHKGQGKHKGAVTGLAVDSLNRVLISCGEDGKVKFWDFNTTLLLHEIDWYPMTRPMSLRYHRASDLIAVACDDGSVRVIDIDTKRLIREFWASSQAQPRIVDYTFSNDGRWIVCATSDSTVRVWDLPTGHLIDGMRLSKPCTSIAFSPTGEYFATAQEGDVGIHIWTNRTLFTQVSTRHISEDEIATINAPTASGEGGEGLIEAAAEEEVVEEQEDTIVPVLDQLSKGIATLSLVPKAQWQTLLHLDVIRARNKPKEAPKAPEKAPFFLPSLSQNPTGGSQPDSLAAASDEPKSRISSSALASRSTAAASTSEFTRLLDTAAQTSDYEKMLAYLASLPPSAADLAIRTLDTMPPYTELLTFMRALTARLKERKDYELIQAWMSVFLRLHGDVIANDDKLVDVLKEWQEEGKRERERVGALVGYSVGVVSWVRSGR</sequence>
<evidence type="ECO:0000259" key="6">
    <source>
        <dbReference type="Pfam" id="PF25171"/>
    </source>
</evidence>